<evidence type="ECO:0000313" key="2">
    <source>
        <dbReference type="Proteomes" id="UP001234202"/>
    </source>
</evidence>
<proteinExistence type="predicted"/>
<gene>
    <name evidence="1" type="ORF">QFC24_007012</name>
</gene>
<dbReference type="EMBL" id="JASBWV010000045">
    <property type="protein sequence ID" value="KAJ9115347.1"/>
    <property type="molecule type" value="Genomic_DNA"/>
</dbReference>
<comment type="caution">
    <text evidence="1">The sequence shown here is derived from an EMBL/GenBank/DDBJ whole genome shotgun (WGS) entry which is preliminary data.</text>
</comment>
<evidence type="ECO:0000313" key="1">
    <source>
        <dbReference type="EMBL" id="KAJ9115347.1"/>
    </source>
</evidence>
<name>A0ACC2WWD0_9TREE</name>
<dbReference type="Proteomes" id="UP001234202">
    <property type="component" value="Unassembled WGS sequence"/>
</dbReference>
<protein>
    <submittedName>
        <fullName evidence="1">Uncharacterized protein</fullName>
    </submittedName>
</protein>
<organism evidence="1 2">
    <name type="scientific">Naganishia onofrii</name>
    <dbReference type="NCBI Taxonomy" id="1851511"/>
    <lineage>
        <taxon>Eukaryota</taxon>
        <taxon>Fungi</taxon>
        <taxon>Dikarya</taxon>
        <taxon>Basidiomycota</taxon>
        <taxon>Agaricomycotina</taxon>
        <taxon>Tremellomycetes</taxon>
        <taxon>Filobasidiales</taxon>
        <taxon>Filobasidiaceae</taxon>
        <taxon>Naganishia</taxon>
    </lineage>
</organism>
<sequence>MYALRTASKLAVKASLSGAASTRALRTTAIAQELTKFTMPAMSPTMTEGGIASWKKKEGEAFAAGDVLLEIVSPDRRPTTDERSEEEEGGGGGIIERSE</sequence>
<reference evidence="1" key="1">
    <citation type="submission" date="2023-04" db="EMBL/GenBank/DDBJ databases">
        <title>Draft Genome sequencing of Naganishia species isolated from polar environments using Oxford Nanopore Technology.</title>
        <authorList>
            <person name="Leo P."/>
            <person name="Venkateswaran K."/>
        </authorList>
    </citation>
    <scope>NUCLEOTIDE SEQUENCE</scope>
    <source>
        <strain evidence="1">DBVPG 5303</strain>
    </source>
</reference>
<accession>A0ACC2WWD0</accession>
<keyword evidence="2" id="KW-1185">Reference proteome</keyword>